<dbReference type="AlphaFoldDB" id="A0A5S5DM24"/>
<evidence type="ECO:0000256" key="2">
    <source>
        <dbReference type="ARBA" id="ARBA00022448"/>
    </source>
</evidence>
<keyword evidence="12" id="KW-1185">Reference proteome</keyword>
<evidence type="ECO:0000313" key="12">
    <source>
        <dbReference type="Proteomes" id="UP000325105"/>
    </source>
</evidence>
<dbReference type="Proteomes" id="UP000325105">
    <property type="component" value="Unassembled WGS sequence"/>
</dbReference>
<gene>
    <name evidence="11" type="ORF">BC792_105188</name>
</gene>
<dbReference type="Pfam" id="PF07715">
    <property type="entry name" value="Plug"/>
    <property type="match status" value="1"/>
</dbReference>
<dbReference type="InterPro" id="IPR036942">
    <property type="entry name" value="Beta-barrel_TonB_sf"/>
</dbReference>
<evidence type="ECO:0000259" key="10">
    <source>
        <dbReference type="Pfam" id="PF07715"/>
    </source>
</evidence>
<dbReference type="SUPFAM" id="SSF56935">
    <property type="entry name" value="Porins"/>
    <property type="match status" value="1"/>
</dbReference>
<evidence type="ECO:0000256" key="6">
    <source>
        <dbReference type="ARBA" id="ARBA00023136"/>
    </source>
</evidence>
<evidence type="ECO:0000256" key="3">
    <source>
        <dbReference type="ARBA" id="ARBA00022452"/>
    </source>
</evidence>
<dbReference type="PANTHER" id="PTHR30069">
    <property type="entry name" value="TONB-DEPENDENT OUTER MEMBRANE RECEPTOR"/>
    <property type="match status" value="1"/>
</dbReference>
<dbReference type="Pfam" id="PF00593">
    <property type="entry name" value="TonB_dep_Rec_b-barrel"/>
    <property type="match status" value="1"/>
</dbReference>
<evidence type="ECO:0000256" key="1">
    <source>
        <dbReference type="ARBA" id="ARBA00004571"/>
    </source>
</evidence>
<organism evidence="11 12">
    <name type="scientific">Sphingobacterium allocomposti</name>
    <dbReference type="NCBI Taxonomy" id="415956"/>
    <lineage>
        <taxon>Bacteria</taxon>
        <taxon>Pseudomonadati</taxon>
        <taxon>Bacteroidota</taxon>
        <taxon>Sphingobacteriia</taxon>
        <taxon>Sphingobacteriales</taxon>
        <taxon>Sphingobacteriaceae</taxon>
        <taxon>Sphingobacterium</taxon>
    </lineage>
</organism>
<feature type="domain" description="TonB-dependent receptor-like beta-barrel" evidence="9">
    <location>
        <begin position="303"/>
        <end position="746"/>
    </location>
</feature>
<keyword evidence="4" id="KW-0812">Transmembrane</keyword>
<keyword evidence="11" id="KW-0675">Receptor</keyword>
<comment type="caution">
    <text evidence="11">The sequence shown here is derived from an EMBL/GenBank/DDBJ whole genome shotgun (WGS) entry which is preliminary data.</text>
</comment>
<dbReference type="Gene3D" id="2.170.130.10">
    <property type="entry name" value="TonB-dependent receptor, plug domain"/>
    <property type="match status" value="1"/>
</dbReference>
<dbReference type="EMBL" id="VNHX01000005">
    <property type="protein sequence ID" value="TYP96694.1"/>
    <property type="molecule type" value="Genomic_DNA"/>
</dbReference>
<keyword evidence="5 8" id="KW-0798">TonB box</keyword>
<accession>A0A5S5DM24</accession>
<dbReference type="Gene3D" id="2.40.170.20">
    <property type="entry name" value="TonB-dependent receptor, beta-barrel domain"/>
    <property type="match status" value="1"/>
</dbReference>
<comment type="similarity">
    <text evidence="8">Belongs to the TonB-dependent receptor family.</text>
</comment>
<dbReference type="RefSeq" id="WP_148908074.1">
    <property type="nucleotide sequence ID" value="NZ_VNHX01000005.1"/>
</dbReference>
<dbReference type="Gene3D" id="2.60.40.1120">
    <property type="entry name" value="Carboxypeptidase-like, regulatory domain"/>
    <property type="match status" value="1"/>
</dbReference>
<dbReference type="GO" id="GO:0009279">
    <property type="term" value="C:cell outer membrane"/>
    <property type="evidence" value="ECO:0007669"/>
    <property type="project" value="UniProtKB-SubCell"/>
</dbReference>
<evidence type="ECO:0000259" key="9">
    <source>
        <dbReference type="Pfam" id="PF00593"/>
    </source>
</evidence>
<evidence type="ECO:0000313" key="11">
    <source>
        <dbReference type="EMBL" id="TYP96694.1"/>
    </source>
</evidence>
<keyword evidence="2" id="KW-0813">Transport</keyword>
<dbReference type="PANTHER" id="PTHR30069:SF40">
    <property type="entry name" value="TONB-DEPENDENT RECEPTOR NMB0964-RELATED"/>
    <property type="match status" value="1"/>
</dbReference>
<keyword evidence="3" id="KW-1134">Transmembrane beta strand</keyword>
<evidence type="ECO:0000256" key="4">
    <source>
        <dbReference type="ARBA" id="ARBA00022692"/>
    </source>
</evidence>
<dbReference type="InterPro" id="IPR037066">
    <property type="entry name" value="Plug_dom_sf"/>
</dbReference>
<dbReference type="InterPro" id="IPR012910">
    <property type="entry name" value="Plug_dom"/>
</dbReference>
<sequence>MQNRGFLSVLLLVLCTCAIQEGRAQHNCELYIKGVVLTDGGEPLADAVIHTAQGRSASSDRRGHFMLERVCQGEVRLTCTHLGYRSREYSLQVVRDTVLRVVLEADAIHLRDVEIIGKQAETLSASIHRLSRSEAQQVRGKTLGESLLDISGMSTIGMGNSIVKPVINGLHSNRILIMNNGIRQEGQQWGAEHAPEIDPFVADRLEVIKGAQGVRYGADALGGVIVASPHAINTEGGLGGRIDVVGQSNGRGGTLHGMLEGNTKRFPKLGWRVQATGKKLGNYKSADYYVGNTGVEELNYSAALQYHDRSNKFDIFYSRFGTQLGIFVGAHIGTVEDIEARIQHGRPFEEYDFSYSISAPRQKVTHDLLKASWKYQIDPKTNLEVLYGFQRNHRKEYDVRRVESDDLPMADMVLTTQSLDAILKRGNTSFGLQSLVQVNNNTPGTGTTPIIPNFDNYTLGAFGIHQFHINRLHAELGARYDFKYLDVAGYRYRRDEVNEDGSIEQYLLTDTRRFHNASGTFGVLYHFSPQLSWKSNIGLAWRAPSANELYSDGVHHGSATYEVGDRQLRSEKGLKWVNTLLFETERANITLDVHAQMIYDYIYAQPNPDTIRQTIRGTFPIFSYRQHDAFFYGADLKWTYRMGAGFDYGGTASVLRARNISLGAYLPYIPADRLQHGVSWHFGEDGEEQDYIRFAHRFVARQTRYEANSDYAAPPPAYHLLDFYVSRQFNWNAEKRLVALLSVENLLNKAYKDYMDRFRYFTHQIGRNINLKVSYKF</sequence>
<protein>
    <submittedName>
        <fullName evidence="11">Iron complex outermembrane receptor protein</fullName>
    </submittedName>
</protein>
<evidence type="ECO:0000256" key="8">
    <source>
        <dbReference type="RuleBase" id="RU003357"/>
    </source>
</evidence>
<evidence type="ECO:0000256" key="7">
    <source>
        <dbReference type="ARBA" id="ARBA00023237"/>
    </source>
</evidence>
<dbReference type="SUPFAM" id="SSF49464">
    <property type="entry name" value="Carboxypeptidase regulatory domain-like"/>
    <property type="match status" value="1"/>
</dbReference>
<dbReference type="Pfam" id="PF13715">
    <property type="entry name" value="CarbopepD_reg_2"/>
    <property type="match status" value="1"/>
</dbReference>
<dbReference type="GO" id="GO:0015344">
    <property type="term" value="F:siderophore uptake transmembrane transporter activity"/>
    <property type="evidence" value="ECO:0007669"/>
    <property type="project" value="TreeGrafter"/>
</dbReference>
<reference evidence="11 12" key="1">
    <citation type="submission" date="2019-07" db="EMBL/GenBank/DDBJ databases">
        <title>Genomic Encyclopedia of Archaeal and Bacterial Type Strains, Phase II (KMG-II): from individual species to whole genera.</title>
        <authorList>
            <person name="Goeker M."/>
        </authorList>
    </citation>
    <scope>NUCLEOTIDE SEQUENCE [LARGE SCALE GENOMIC DNA]</scope>
    <source>
        <strain evidence="11 12">DSM 18850</strain>
    </source>
</reference>
<proteinExistence type="inferred from homology"/>
<dbReference type="InterPro" id="IPR008969">
    <property type="entry name" value="CarboxyPept-like_regulatory"/>
</dbReference>
<comment type="subcellular location">
    <subcellularLocation>
        <location evidence="1">Cell outer membrane</location>
        <topology evidence="1">Multi-pass membrane protein</topology>
    </subcellularLocation>
</comment>
<keyword evidence="6 8" id="KW-0472">Membrane</keyword>
<dbReference type="InterPro" id="IPR039426">
    <property type="entry name" value="TonB-dep_rcpt-like"/>
</dbReference>
<evidence type="ECO:0000256" key="5">
    <source>
        <dbReference type="ARBA" id="ARBA00023077"/>
    </source>
</evidence>
<dbReference type="GO" id="GO:0044718">
    <property type="term" value="P:siderophore transmembrane transport"/>
    <property type="evidence" value="ECO:0007669"/>
    <property type="project" value="TreeGrafter"/>
</dbReference>
<name>A0A5S5DM24_9SPHI</name>
<dbReference type="OrthoDB" id="9795928at2"/>
<feature type="domain" description="TonB-dependent receptor plug" evidence="10">
    <location>
        <begin position="122"/>
        <end position="224"/>
    </location>
</feature>
<keyword evidence="7" id="KW-0998">Cell outer membrane</keyword>
<dbReference type="InterPro" id="IPR000531">
    <property type="entry name" value="Beta-barrel_TonB"/>
</dbReference>